<reference evidence="2" key="1">
    <citation type="submission" date="2015-08" db="UniProtKB">
        <authorList>
            <consortium name="WormBaseParasite"/>
        </authorList>
    </citation>
    <scope>IDENTIFICATION</scope>
</reference>
<dbReference type="WBParaSite" id="SSTP_0000889100.1">
    <property type="protein sequence ID" value="SSTP_0000889100.1"/>
    <property type="gene ID" value="SSTP_0000889100"/>
</dbReference>
<feature type="region of interest" description="Disordered" evidence="1">
    <location>
        <begin position="30"/>
        <end position="69"/>
    </location>
</feature>
<dbReference type="AlphaFoldDB" id="A0A0K0EHD4"/>
<organism evidence="2">
    <name type="scientific">Strongyloides stercoralis</name>
    <name type="common">Threadworm</name>
    <dbReference type="NCBI Taxonomy" id="6248"/>
    <lineage>
        <taxon>Eukaryota</taxon>
        <taxon>Metazoa</taxon>
        <taxon>Ecdysozoa</taxon>
        <taxon>Nematoda</taxon>
        <taxon>Chromadorea</taxon>
        <taxon>Rhabditida</taxon>
        <taxon>Tylenchina</taxon>
        <taxon>Panagrolaimomorpha</taxon>
        <taxon>Strongyloidoidea</taxon>
        <taxon>Strongyloididae</taxon>
        <taxon>Strongyloides</taxon>
    </lineage>
</organism>
<protein>
    <submittedName>
        <fullName evidence="2">DUF4025 domain-containing protein</fullName>
    </submittedName>
</protein>
<feature type="compositionally biased region" description="Basic and acidic residues" evidence="1">
    <location>
        <begin position="39"/>
        <end position="52"/>
    </location>
</feature>
<sequence>MNNTKNQVQINKSQNVKEISKKNTVILGKDAQAKQQKSSCEKSYDDTLKNVDELPDDEESIRNSIEQKK</sequence>
<evidence type="ECO:0000256" key="1">
    <source>
        <dbReference type="SAM" id="MobiDB-lite"/>
    </source>
</evidence>
<name>A0A0K0EHD4_STRER</name>
<accession>A0A0K0EHD4</accession>
<evidence type="ECO:0000313" key="2">
    <source>
        <dbReference type="WBParaSite" id="SSTP_0000889100.1"/>
    </source>
</evidence>
<proteinExistence type="predicted"/>